<dbReference type="FunFam" id="3.40.50.2300:FF:000018">
    <property type="entry name" value="DNA-binding transcriptional regulator NtrC"/>
    <property type="match status" value="1"/>
</dbReference>
<feature type="modified residue" description="4-aspartylphosphate" evidence="14">
    <location>
        <position position="54"/>
    </location>
</feature>
<protein>
    <recommendedName>
        <fullName evidence="2 15">DNA-binding transcriptional regulator NtrC</fullName>
    </recommendedName>
    <alternativeName>
        <fullName evidence="15">Nitrogen regulation protein NR(I)</fullName>
    </alternativeName>
</protein>
<dbReference type="CDD" id="cd00009">
    <property type="entry name" value="AAA"/>
    <property type="match status" value="1"/>
</dbReference>
<keyword evidence="3 15" id="KW-0963">Cytoplasm</keyword>
<evidence type="ECO:0000256" key="6">
    <source>
        <dbReference type="ARBA" id="ARBA00022741"/>
    </source>
</evidence>
<dbReference type="InterPro" id="IPR027417">
    <property type="entry name" value="P-loop_NTPase"/>
</dbReference>
<keyword evidence="20" id="KW-1185">Reference proteome</keyword>
<evidence type="ECO:0000256" key="11">
    <source>
        <dbReference type="ARBA" id="ARBA00023159"/>
    </source>
</evidence>
<keyword evidence="4 15" id="KW-0678">Repressor</keyword>
<sequence>MSANIWIIDDDAAIRFILEDSLQQWGYRPQSYFNGEEVLEALQTQVAPQLIISDIRMPGIDGLTLLSKVREQHPNLPCLITTAYSNLDSTVSAYLTGAFDYLPKPFDLAELKQRIEQALRPSLSQPNQPSPTTPSFDRDIIGQSPMMQQLYRAIGRLAKTKVNVLISGETGTGKELIARALHKHSPVAKGEFVALNMAAIPAELAEAELFGHEKGAFTGAAQSRQGRFAQADNGTLFLDEIGDMPLPLQAKLLRALAEGSYYPIGGQTLKHANARIIAASHKNLAQLVSEGLFREDLYYRLNVIRLDLPPLRERGEDIPALLDFHLERAAKQHHLSRKNLTQAARQKLTHYHWPGNIRELENLCQQLTIMSPTDTIDIQDLPTLMTNRNPSLSNTAVASTNWQQALTKTVEQALSENQPQLYQHLQSEFDHVLIETALKHTQFHKQLAAQKLNIGRNTLTRKYQSQASN</sequence>
<dbReference type="Pfam" id="PF25601">
    <property type="entry name" value="AAA_lid_14"/>
    <property type="match status" value="1"/>
</dbReference>
<dbReference type="SUPFAM" id="SSF52172">
    <property type="entry name" value="CheY-like"/>
    <property type="match status" value="1"/>
</dbReference>
<dbReference type="Gene3D" id="3.40.50.300">
    <property type="entry name" value="P-loop containing nucleotide triphosphate hydrolases"/>
    <property type="match status" value="1"/>
</dbReference>
<dbReference type="Gene3D" id="3.40.50.2300">
    <property type="match status" value="1"/>
</dbReference>
<dbReference type="SUPFAM" id="SSF46689">
    <property type="entry name" value="Homeodomain-like"/>
    <property type="match status" value="1"/>
</dbReference>
<dbReference type="SMART" id="SM00448">
    <property type="entry name" value="REC"/>
    <property type="match status" value="1"/>
</dbReference>
<evidence type="ECO:0000259" key="17">
    <source>
        <dbReference type="PROSITE" id="PS50045"/>
    </source>
</evidence>
<evidence type="ECO:0000256" key="4">
    <source>
        <dbReference type="ARBA" id="ARBA00022491"/>
    </source>
</evidence>
<keyword evidence="5 14" id="KW-0597">Phosphoprotein</keyword>
<comment type="subcellular location">
    <subcellularLocation>
        <location evidence="1 15">Cytoplasm</location>
    </subcellularLocation>
</comment>
<dbReference type="InterPro" id="IPR002197">
    <property type="entry name" value="HTH_Fis"/>
</dbReference>
<dbReference type="PANTHER" id="PTHR32071:SF95">
    <property type="entry name" value="DNA-BINDING TRANSCRIPTIONAL REGULATOR NTRC"/>
    <property type="match status" value="1"/>
</dbReference>
<dbReference type="InterPro" id="IPR025662">
    <property type="entry name" value="Sigma_54_int_dom_ATP-bd_1"/>
</dbReference>
<evidence type="ECO:0000256" key="5">
    <source>
        <dbReference type="ARBA" id="ARBA00022553"/>
    </source>
</evidence>
<keyword evidence="11 15" id="KW-0010">Activator</keyword>
<keyword evidence="9 15" id="KW-0805">Transcription regulation</keyword>
<dbReference type="GO" id="GO:0006355">
    <property type="term" value="P:regulation of DNA-templated transcription"/>
    <property type="evidence" value="ECO:0007669"/>
    <property type="project" value="InterPro"/>
</dbReference>
<proteinExistence type="predicted"/>
<dbReference type="GO" id="GO:0043565">
    <property type="term" value="F:sequence-specific DNA binding"/>
    <property type="evidence" value="ECO:0007669"/>
    <property type="project" value="InterPro"/>
</dbReference>
<dbReference type="AlphaFoldDB" id="A0A380MMD1"/>
<dbReference type="GO" id="GO:0005524">
    <property type="term" value="F:ATP binding"/>
    <property type="evidence" value="ECO:0007669"/>
    <property type="project" value="UniProtKB-KW"/>
</dbReference>
<evidence type="ECO:0000256" key="14">
    <source>
        <dbReference type="PROSITE-ProRule" id="PRU00169"/>
    </source>
</evidence>
<dbReference type="Pfam" id="PF02954">
    <property type="entry name" value="HTH_8"/>
    <property type="match status" value="1"/>
</dbReference>
<dbReference type="GO" id="GO:0005737">
    <property type="term" value="C:cytoplasm"/>
    <property type="evidence" value="ECO:0007669"/>
    <property type="project" value="UniProtKB-SubCell"/>
</dbReference>
<feature type="domain" description="Sigma-54 factor interaction" evidence="17">
    <location>
        <begin position="140"/>
        <end position="369"/>
    </location>
</feature>
<evidence type="ECO:0000256" key="13">
    <source>
        <dbReference type="ARBA" id="ARBA00023231"/>
    </source>
</evidence>
<dbReference type="GO" id="GO:0000156">
    <property type="term" value="F:phosphorelay response regulator activity"/>
    <property type="evidence" value="ECO:0007669"/>
    <property type="project" value="UniProtKB-UniRule"/>
</dbReference>
<dbReference type="PROSITE" id="PS00676">
    <property type="entry name" value="SIGMA54_INTERACT_2"/>
    <property type="match status" value="1"/>
</dbReference>
<dbReference type="NCBIfam" id="TIGR01818">
    <property type="entry name" value="ntrC"/>
    <property type="match status" value="1"/>
</dbReference>
<dbReference type="PROSITE" id="PS00675">
    <property type="entry name" value="SIGMA54_INTERACT_1"/>
    <property type="match status" value="1"/>
</dbReference>
<evidence type="ECO:0000313" key="20">
    <source>
        <dbReference type="Proteomes" id="UP000254601"/>
    </source>
</evidence>
<keyword evidence="6 15" id="KW-0547">Nucleotide-binding</keyword>
<evidence type="ECO:0000256" key="15">
    <source>
        <dbReference type="RuleBase" id="RU365013"/>
    </source>
</evidence>
<dbReference type="InterPro" id="IPR025944">
    <property type="entry name" value="Sigma_54_int_dom_CS"/>
</dbReference>
<feature type="region of interest" description="Disordered" evidence="16">
    <location>
        <begin position="120"/>
        <end position="139"/>
    </location>
</feature>
<keyword evidence="10 15" id="KW-0238">DNA-binding</keyword>
<comment type="function">
    <text evidence="15">Member of the two-component regulatory system NtrB/NtrC, which controls expression of the nitrogen-regulated (ntr) genes in response to nitrogen limitation. Phosphorylated NtrC binds directly to DNA and stimulates the formation of open promoter-sigma54-RNA polymerase complexes.</text>
</comment>
<dbReference type="InterPro" id="IPR009057">
    <property type="entry name" value="Homeodomain-like_sf"/>
</dbReference>
<dbReference type="PROSITE" id="PS00688">
    <property type="entry name" value="SIGMA54_INTERACT_3"/>
    <property type="match status" value="1"/>
</dbReference>
<dbReference type="InterPro" id="IPR011006">
    <property type="entry name" value="CheY-like_superfamily"/>
</dbReference>
<feature type="domain" description="Response regulatory" evidence="18">
    <location>
        <begin position="4"/>
        <end position="119"/>
    </location>
</feature>
<dbReference type="InterPro" id="IPR010114">
    <property type="entry name" value="Transcript_reg_NtrC"/>
</dbReference>
<evidence type="ECO:0000256" key="10">
    <source>
        <dbReference type="ARBA" id="ARBA00023125"/>
    </source>
</evidence>
<evidence type="ECO:0000256" key="9">
    <source>
        <dbReference type="ARBA" id="ARBA00023015"/>
    </source>
</evidence>
<evidence type="ECO:0000256" key="2">
    <source>
        <dbReference type="ARBA" id="ARBA00019059"/>
    </source>
</evidence>
<dbReference type="InterPro" id="IPR058031">
    <property type="entry name" value="AAA_lid_NorR"/>
</dbReference>
<evidence type="ECO:0000256" key="3">
    <source>
        <dbReference type="ARBA" id="ARBA00022490"/>
    </source>
</evidence>
<evidence type="ECO:0000313" key="19">
    <source>
        <dbReference type="EMBL" id="SUO93053.1"/>
    </source>
</evidence>
<dbReference type="Proteomes" id="UP000254601">
    <property type="component" value="Unassembled WGS sequence"/>
</dbReference>
<dbReference type="InterPro" id="IPR001789">
    <property type="entry name" value="Sig_transdc_resp-reg_receiver"/>
</dbReference>
<keyword evidence="12 15" id="KW-0804">Transcription</keyword>
<dbReference type="PANTHER" id="PTHR32071">
    <property type="entry name" value="TRANSCRIPTIONAL REGULATORY PROTEIN"/>
    <property type="match status" value="1"/>
</dbReference>
<evidence type="ECO:0000259" key="18">
    <source>
        <dbReference type="PROSITE" id="PS50110"/>
    </source>
</evidence>
<evidence type="ECO:0000256" key="1">
    <source>
        <dbReference type="ARBA" id="ARBA00004496"/>
    </source>
</evidence>
<keyword evidence="8 15" id="KW-0902">Two-component regulatory system</keyword>
<dbReference type="EMBL" id="UHIC01000001">
    <property type="protein sequence ID" value="SUO93053.1"/>
    <property type="molecule type" value="Genomic_DNA"/>
</dbReference>
<dbReference type="InterPro" id="IPR003593">
    <property type="entry name" value="AAA+_ATPase"/>
</dbReference>
<evidence type="ECO:0000256" key="16">
    <source>
        <dbReference type="SAM" id="MobiDB-lite"/>
    </source>
</evidence>
<evidence type="ECO:0000256" key="7">
    <source>
        <dbReference type="ARBA" id="ARBA00022840"/>
    </source>
</evidence>
<name>A0A380MMD1_9GAMM</name>
<dbReference type="InterPro" id="IPR025943">
    <property type="entry name" value="Sigma_54_int_dom_ATP-bd_2"/>
</dbReference>
<reference evidence="19 20" key="1">
    <citation type="submission" date="2018-06" db="EMBL/GenBank/DDBJ databases">
        <authorList>
            <consortium name="Pathogen Informatics"/>
            <person name="Doyle S."/>
        </authorList>
    </citation>
    <scope>NUCLEOTIDE SEQUENCE [LARGE SCALE GENOMIC DNA]</scope>
    <source>
        <strain evidence="19 20">NCTC13337</strain>
    </source>
</reference>
<gene>
    <name evidence="19" type="primary">glnG_1</name>
    <name evidence="15" type="synonym">ntrC</name>
    <name evidence="19" type="ORF">NCTC13337_00035</name>
</gene>
<dbReference type="SUPFAM" id="SSF52540">
    <property type="entry name" value="P-loop containing nucleoside triphosphate hydrolases"/>
    <property type="match status" value="1"/>
</dbReference>
<dbReference type="FunFam" id="3.40.50.300:FF:000006">
    <property type="entry name" value="DNA-binding transcriptional regulator NtrC"/>
    <property type="match status" value="1"/>
</dbReference>
<accession>A0A380MMD1</accession>
<dbReference type="InterPro" id="IPR002078">
    <property type="entry name" value="Sigma_54_int"/>
</dbReference>
<evidence type="ECO:0000256" key="8">
    <source>
        <dbReference type="ARBA" id="ARBA00023012"/>
    </source>
</evidence>
<dbReference type="PROSITE" id="PS50110">
    <property type="entry name" value="RESPONSE_REGULATORY"/>
    <property type="match status" value="1"/>
</dbReference>
<dbReference type="RefSeq" id="WP_072575980.1">
    <property type="nucleotide sequence ID" value="NZ_LWHB01000040.1"/>
</dbReference>
<dbReference type="OrthoDB" id="9804019at2"/>
<organism evidence="19 20">
    <name type="scientific">Suttonella ornithocola</name>
    <dbReference type="NCBI Taxonomy" id="279832"/>
    <lineage>
        <taxon>Bacteria</taxon>
        <taxon>Pseudomonadati</taxon>
        <taxon>Pseudomonadota</taxon>
        <taxon>Gammaproteobacteria</taxon>
        <taxon>Cardiobacteriales</taxon>
        <taxon>Cardiobacteriaceae</taxon>
        <taxon>Suttonella</taxon>
    </lineage>
</organism>
<evidence type="ECO:0000256" key="12">
    <source>
        <dbReference type="ARBA" id="ARBA00023163"/>
    </source>
</evidence>
<dbReference type="GO" id="GO:0006808">
    <property type="term" value="P:regulation of nitrogen utilization"/>
    <property type="evidence" value="ECO:0007669"/>
    <property type="project" value="UniProtKB-UniRule"/>
</dbReference>
<keyword evidence="7 15" id="KW-0067">ATP-binding</keyword>
<dbReference type="Pfam" id="PF00072">
    <property type="entry name" value="Response_reg"/>
    <property type="match status" value="1"/>
</dbReference>
<dbReference type="Gene3D" id="1.10.8.60">
    <property type="match status" value="1"/>
</dbReference>
<dbReference type="Pfam" id="PF00158">
    <property type="entry name" value="Sigma54_activat"/>
    <property type="match status" value="1"/>
</dbReference>
<dbReference type="SMART" id="SM00382">
    <property type="entry name" value="AAA"/>
    <property type="match status" value="1"/>
</dbReference>
<dbReference type="Gene3D" id="1.10.10.60">
    <property type="entry name" value="Homeodomain-like"/>
    <property type="match status" value="1"/>
</dbReference>
<dbReference type="PROSITE" id="PS50045">
    <property type="entry name" value="SIGMA54_INTERACT_4"/>
    <property type="match status" value="1"/>
</dbReference>
<keyword evidence="13 15" id="KW-0535">Nitrogen fixation</keyword>